<evidence type="ECO:0000313" key="2">
    <source>
        <dbReference type="Proteomes" id="UP000814140"/>
    </source>
</evidence>
<keyword evidence="2" id="KW-1185">Reference proteome</keyword>
<proteinExistence type="predicted"/>
<gene>
    <name evidence="1" type="ORF">BV25DRAFT_1821216</name>
</gene>
<sequence>MRSFFEHAPRLAAPDYIPTYEDILRAPTKSTAPLLESSFHLGLLTIVTFEINVPRWPGLRRKLPQLFAGVTSIIYCTALSEYDAVTHGQYHLKDSLAVFESVVTSPWFARTAVLLAFTKPDVFAAKLPTVPLETVCPEYTGGFDVAAATKFIQRAFLRCNRAPLPVYPVVMQATDPSYEFYTQMDIMIRDTLLRNVLRDCKLID</sequence>
<name>A0ACB8TCR0_9AGAM</name>
<comment type="caution">
    <text evidence="1">The sequence shown here is derived from an EMBL/GenBank/DDBJ whole genome shotgun (WGS) entry which is preliminary data.</text>
</comment>
<dbReference type="Proteomes" id="UP000814140">
    <property type="component" value="Unassembled WGS sequence"/>
</dbReference>
<evidence type="ECO:0000313" key="1">
    <source>
        <dbReference type="EMBL" id="KAI0066282.1"/>
    </source>
</evidence>
<protein>
    <submittedName>
        <fullName evidence="1">Uncharacterized protein</fullName>
    </submittedName>
</protein>
<reference evidence="1" key="1">
    <citation type="submission" date="2021-03" db="EMBL/GenBank/DDBJ databases">
        <authorList>
            <consortium name="DOE Joint Genome Institute"/>
            <person name="Ahrendt S."/>
            <person name="Looney B.P."/>
            <person name="Miyauchi S."/>
            <person name="Morin E."/>
            <person name="Drula E."/>
            <person name="Courty P.E."/>
            <person name="Chicoki N."/>
            <person name="Fauchery L."/>
            <person name="Kohler A."/>
            <person name="Kuo A."/>
            <person name="Labutti K."/>
            <person name="Pangilinan J."/>
            <person name="Lipzen A."/>
            <person name="Riley R."/>
            <person name="Andreopoulos W."/>
            <person name="He G."/>
            <person name="Johnson J."/>
            <person name="Barry K.W."/>
            <person name="Grigoriev I.V."/>
            <person name="Nagy L."/>
            <person name="Hibbett D."/>
            <person name="Henrissat B."/>
            <person name="Matheny P.B."/>
            <person name="Labbe J."/>
            <person name="Martin F."/>
        </authorList>
    </citation>
    <scope>NUCLEOTIDE SEQUENCE</scope>
    <source>
        <strain evidence="1">HHB10654</strain>
    </source>
</reference>
<reference evidence="1" key="2">
    <citation type="journal article" date="2022" name="New Phytol.">
        <title>Evolutionary transition to the ectomycorrhizal habit in the genomes of a hyperdiverse lineage of mushroom-forming fungi.</title>
        <authorList>
            <person name="Looney B."/>
            <person name="Miyauchi S."/>
            <person name="Morin E."/>
            <person name="Drula E."/>
            <person name="Courty P.E."/>
            <person name="Kohler A."/>
            <person name="Kuo A."/>
            <person name="LaButti K."/>
            <person name="Pangilinan J."/>
            <person name="Lipzen A."/>
            <person name="Riley R."/>
            <person name="Andreopoulos W."/>
            <person name="He G."/>
            <person name="Johnson J."/>
            <person name="Nolan M."/>
            <person name="Tritt A."/>
            <person name="Barry K.W."/>
            <person name="Grigoriev I.V."/>
            <person name="Nagy L.G."/>
            <person name="Hibbett D."/>
            <person name="Henrissat B."/>
            <person name="Matheny P.B."/>
            <person name="Labbe J."/>
            <person name="Martin F.M."/>
        </authorList>
    </citation>
    <scope>NUCLEOTIDE SEQUENCE</scope>
    <source>
        <strain evidence="1">HHB10654</strain>
    </source>
</reference>
<accession>A0ACB8TCR0</accession>
<dbReference type="EMBL" id="MU277193">
    <property type="protein sequence ID" value="KAI0066282.1"/>
    <property type="molecule type" value="Genomic_DNA"/>
</dbReference>
<organism evidence="1 2">
    <name type="scientific">Artomyces pyxidatus</name>
    <dbReference type="NCBI Taxonomy" id="48021"/>
    <lineage>
        <taxon>Eukaryota</taxon>
        <taxon>Fungi</taxon>
        <taxon>Dikarya</taxon>
        <taxon>Basidiomycota</taxon>
        <taxon>Agaricomycotina</taxon>
        <taxon>Agaricomycetes</taxon>
        <taxon>Russulales</taxon>
        <taxon>Auriscalpiaceae</taxon>
        <taxon>Artomyces</taxon>
    </lineage>
</organism>